<name>A0A1H4HBP4_9BACE</name>
<organism evidence="1 2">
    <name type="scientific">Bacteroides xylanisolvens</name>
    <dbReference type="NCBI Taxonomy" id="371601"/>
    <lineage>
        <taxon>Bacteria</taxon>
        <taxon>Pseudomonadati</taxon>
        <taxon>Bacteroidota</taxon>
        <taxon>Bacteroidia</taxon>
        <taxon>Bacteroidales</taxon>
        <taxon>Bacteroidaceae</taxon>
        <taxon>Bacteroides</taxon>
    </lineage>
</organism>
<reference evidence="1 2" key="1">
    <citation type="submission" date="2016-10" db="EMBL/GenBank/DDBJ databases">
        <authorList>
            <person name="de Groot N.N."/>
        </authorList>
    </citation>
    <scope>NUCLEOTIDE SEQUENCE [LARGE SCALE GENOMIC DNA]</scope>
    <source>
        <strain evidence="1 2">NLAE-zl-G339</strain>
    </source>
</reference>
<sequence length="90" mass="10418">MTKKQLLSPTYRSIYLIDSRNSICQFFLLQFFLIYVKTGKQHIIIGHSHRKACMTLPAFMTQSLLQHLLRKPGIIPTGTNKKQILSFIPL</sequence>
<evidence type="ECO:0000313" key="1">
    <source>
        <dbReference type="EMBL" id="SEB19229.1"/>
    </source>
</evidence>
<gene>
    <name evidence="1" type="ORF">SAMN04487924_15610</name>
</gene>
<dbReference type="EMBL" id="FNRP01000056">
    <property type="protein sequence ID" value="SEB19229.1"/>
    <property type="molecule type" value="Genomic_DNA"/>
</dbReference>
<accession>A0A1H4HBP4</accession>
<proteinExistence type="predicted"/>
<dbReference type="Proteomes" id="UP000183040">
    <property type="component" value="Unassembled WGS sequence"/>
</dbReference>
<evidence type="ECO:0000313" key="2">
    <source>
        <dbReference type="Proteomes" id="UP000183040"/>
    </source>
</evidence>
<protein>
    <submittedName>
        <fullName evidence="1">Uncharacterized protein</fullName>
    </submittedName>
</protein>
<dbReference type="AlphaFoldDB" id="A0A1H4HBP4"/>